<protein>
    <submittedName>
        <fullName evidence="3">UDENN FLCN/SMCR8-type domain-containing protein</fullName>
    </submittedName>
</protein>
<feature type="transmembrane region" description="Helical" evidence="1">
    <location>
        <begin position="207"/>
        <end position="224"/>
    </location>
</feature>
<organism evidence="2 3">
    <name type="scientific">Syphacia muris</name>
    <dbReference type="NCBI Taxonomy" id="451379"/>
    <lineage>
        <taxon>Eukaryota</taxon>
        <taxon>Metazoa</taxon>
        <taxon>Ecdysozoa</taxon>
        <taxon>Nematoda</taxon>
        <taxon>Chromadorea</taxon>
        <taxon>Rhabditida</taxon>
        <taxon>Spirurina</taxon>
        <taxon>Oxyuridomorpha</taxon>
        <taxon>Oxyuroidea</taxon>
        <taxon>Oxyuridae</taxon>
        <taxon>Syphacia</taxon>
    </lineage>
</organism>
<keyword evidence="1" id="KW-0812">Transmembrane</keyword>
<dbReference type="AlphaFoldDB" id="A0A0N5B0Z1"/>
<sequence length="278" mass="31638">MGNLHNTALSPLSSIAPCEYDKFIRHLKKYRETFINFENNDERGTLFCTNRPILRLSTFGSPKLFNDNSLLRILSNEFCDKEKSLTLIVSNLNHILSTVFSGERFVVCASEQRMATGEDLLRKLALLCVELQPTKYIWNSNLESAPKDCQIYGQTLPFEGCNKNIAEFESAFLDLNTQRLKAKEYIGKAFASVSKKRPSMFPSDRCLIAYIVALLTDFCAIVYLSKYKSPQKVANMLLLGNGDIRILVNLLTEIDLLKYGRLKSDLSKCNTQMKIFKL</sequence>
<dbReference type="STRING" id="451379.A0A0N5B0Z1"/>
<name>A0A0N5B0Z1_9BILA</name>
<evidence type="ECO:0000313" key="3">
    <source>
        <dbReference type="WBParaSite" id="SMUV_0001094301-mRNA-1"/>
    </source>
</evidence>
<evidence type="ECO:0000313" key="2">
    <source>
        <dbReference type="Proteomes" id="UP000046393"/>
    </source>
</evidence>
<dbReference type="WBParaSite" id="SMUV_0001094301-mRNA-1">
    <property type="protein sequence ID" value="SMUV_0001094301-mRNA-1"/>
    <property type="gene ID" value="SMUV_0001094301"/>
</dbReference>
<dbReference type="Proteomes" id="UP000046393">
    <property type="component" value="Unplaced"/>
</dbReference>
<evidence type="ECO:0000256" key="1">
    <source>
        <dbReference type="SAM" id="Phobius"/>
    </source>
</evidence>
<keyword evidence="1" id="KW-0472">Membrane</keyword>
<proteinExistence type="predicted"/>
<reference evidence="3" key="1">
    <citation type="submission" date="2017-02" db="UniProtKB">
        <authorList>
            <consortium name="WormBaseParasite"/>
        </authorList>
    </citation>
    <scope>IDENTIFICATION</scope>
</reference>
<keyword evidence="2" id="KW-1185">Reference proteome</keyword>
<accession>A0A0N5B0Z1</accession>
<keyword evidence="1" id="KW-1133">Transmembrane helix</keyword>